<sequence length="67" mass="7664">MNCTIIFDDYTGFQHSKSSNSSDLHQDLINLFNDEYNVIEVYGDDDGVYSTVGNYPTIPNVMECEFQ</sequence>
<protein>
    <submittedName>
        <fullName evidence="1">Uncharacterized protein</fullName>
    </submittedName>
</protein>
<dbReference type="RefSeq" id="YP_007674481.1">
    <property type="nucleotide sequence ID" value="NC_020851.1"/>
</dbReference>
<evidence type="ECO:0000313" key="2">
    <source>
        <dbReference type="Proteomes" id="UP000201252"/>
    </source>
</evidence>
<organism evidence="1 2">
    <name type="scientific">Synechococcus phage S-SKS1</name>
    <dbReference type="NCBI Taxonomy" id="754042"/>
    <lineage>
        <taxon>Viruses</taxon>
        <taxon>Duplodnaviria</taxon>
        <taxon>Heunggongvirae</taxon>
        <taxon>Uroviricota</taxon>
        <taxon>Caudoviricetes</taxon>
        <taxon>Llyrvirus</taxon>
        <taxon>Llyrvirus SSKS1</taxon>
    </lineage>
</organism>
<dbReference type="Proteomes" id="UP000201252">
    <property type="component" value="Segment"/>
</dbReference>
<proteinExistence type="predicted"/>
<accession>M4QTD1</accession>
<dbReference type="GeneID" id="15011029"/>
<gene>
    <name evidence="1" type="ORF">SWZG_00118</name>
</gene>
<evidence type="ECO:0000313" key="1">
    <source>
        <dbReference type="EMBL" id="AGH31629.1"/>
    </source>
</evidence>
<keyword evidence="2" id="KW-1185">Reference proteome</keyword>
<dbReference type="EMBL" id="HQ633071">
    <property type="protein sequence ID" value="AGH31629.1"/>
    <property type="molecule type" value="Genomic_DNA"/>
</dbReference>
<reference evidence="1 2" key="1">
    <citation type="submission" date="2010-10" db="EMBL/GenBank/DDBJ databases">
        <title>The Genome Sequence of Synechococcus phage S-SKS1.</title>
        <authorList>
            <consortium name="The Broad Institute Genome Sequencing Platform"/>
            <person name="Henn M.R."/>
            <person name="Clokie M."/>
            <person name="Levin J."/>
            <person name="Malboeuf C."/>
            <person name="Casali M."/>
            <person name="Russ C."/>
            <person name="Lennon N."/>
            <person name="Chapman S.B."/>
            <person name="Erlich R."/>
            <person name="Young S.K."/>
            <person name="Yandava C."/>
            <person name="Zeng Q."/>
            <person name="Alvarado L."/>
            <person name="Anderson S."/>
            <person name="Berlin A."/>
            <person name="Chen Z."/>
            <person name="Freedman E."/>
            <person name="Gellesch M."/>
            <person name="Goldberg J."/>
            <person name="Green L."/>
            <person name="Griggs A."/>
            <person name="Gujja S."/>
            <person name="Heilman E.R."/>
            <person name="Heiman D."/>
            <person name="Hollinger A."/>
            <person name="Howarth C."/>
            <person name="Larson L."/>
            <person name="Mehta T."/>
            <person name="Pearson M."/>
            <person name="Roberts A."/>
            <person name="Ryan E."/>
            <person name="Saif S."/>
            <person name="Shea T."/>
            <person name="Shenoy N."/>
            <person name="Sisk P."/>
            <person name="Stolte C."/>
            <person name="Sykes S."/>
            <person name="White J."/>
            <person name="Haas B."/>
            <person name="Nusbaum C."/>
            <person name="Birren B."/>
        </authorList>
    </citation>
    <scope>NUCLEOTIDE SEQUENCE [LARGE SCALE GENOMIC DNA]</scope>
</reference>
<dbReference type="KEGG" id="vg:15011029"/>
<name>M4QTD1_9CAUD</name>